<feature type="transmembrane region" description="Helical" evidence="1">
    <location>
        <begin position="37"/>
        <end position="53"/>
    </location>
</feature>
<protein>
    <recommendedName>
        <fullName evidence="2">DUF6545 domain-containing protein</fullName>
    </recommendedName>
</protein>
<reference evidence="3" key="1">
    <citation type="journal article" date="2014" name="Int. J. Syst. Evol. Microbiol.">
        <title>Complete genome sequence of Corynebacterium casei LMG S-19264T (=DSM 44701T), isolated from a smear-ripened cheese.</title>
        <authorList>
            <consortium name="US DOE Joint Genome Institute (JGI-PGF)"/>
            <person name="Walter F."/>
            <person name="Albersmeier A."/>
            <person name="Kalinowski J."/>
            <person name="Ruckert C."/>
        </authorList>
    </citation>
    <scope>NUCLEOTIDE SEQUENCE</scope>
    <source>
        <strain evidence="3">JCM 4059</strain>
    </source>
</reference>
<sequence length="393" mass="43843">MHDVPAWVETARGVILFVVWSVLVLRLPALRRPAQRPVWIVLALLATGALFIQQQMGHWVDDVTGVPKAGELAVALIALCDFTAVWWFSVTLHAAGHRVPAWLRRAPVVCAATMAVLAFAFFAVTPVPDRFGAQAHGWWAGYAACWITFGTVTAVGAAACFWRDGLTMRSPVLRLSVLALALGTSAELPYLVVRGVRWYTDAPGWLQLLGFWCSFARFVLVALGCSLAAVEPLRQAAVHWYRRQRLHGLWLLLRRATPELVVVPPPSRTTDLLARGDSWELLHQRVIEIHDSITFLHDGWATPELLDEVGRGRERLVATACWIEVTRRDAVEGLPKVHHEDLDKDLLPEVVADRSTVPREIRHLLRLHRALRSRPVRSFADGFRRQASPAASA</sequence>
<gene>
    <name evidence="3" type="ORF">GCM10010218_16830</name>
</gene>
<keyword evidence="4" id="KW-1185">Reference proteome</keyword>
<feature type="transmembrane region" description="Helical" evidence="1">
    <location>
        <begin position="173"/>
        <end position="193"/>
    </location>
</feature>
<dbReference type="RefSeq" id="WP_229890689.1">
    <property type="nucleotide sequence ID" value="NZ_BNBD01000002.1"/>
</dbReference>
<dbReference type="Proteomes" id="UP000638313">
    <property type="component" value="Unassembled WGS sequence"/>
</dbReference>
<evidence type="ECO:0000313" key="4">
    <source>
        <dbReference type="Proteomes" id="UP000638313"/>
    </source>
</evidence>
<feature type="domain" description="DUF6545" evidence="2">
    <location>
        <begin position="240"/>
        <end position="373"/>
    </location>
</feature>
<dbReference type="EMBL" id="BNBD01000002">
    <property type="protein sequence ID" value="GHF36008.1"/>
    <property type="molecule type" value="Genomic_DNA"/>
</dbReference>
<proteinExistence type="predicted"/>
<dbReference type="AlphaFoldDB" id="A0A919B1K3"/>
<evidence type="ECO:0000256" key="1">
    <source>
        <dbReference type="SAM" id="Phobius"/>
    </source>
</evidence>
<evidence type="ECO:0000313" key="3">
    <source>
        <dbReference type="EMBL" id="GHF36008.1"/>
    </source>
</evidence>
<comment type="caution">
    <text evidence="3">The sequence shown here is derived from an EMBL/GenBank/DDBJ whole genome shotgun (WGS) entry which is preliminary data.</text>
</comment>
<name>A0A919B1K3_9ACTN</name>
<feature type="transmembrane region" description="Helical" evidence="1">
    <location>
        <begin position="106"/>
        <end position="127"/>
    </location>
</feature>
<feature type="transmembrane region" description="Helical" evidence="1">
    <location>
        <begin position="205"/>
        <end position="230"/>
    </location>
</feature>
<feature type="transmembrane region" description="Helical" evidence="1">
    <location>
        <begin position="139"/>
        <end position="161"/>
    </location>
</feature>
<keyword evidence="1" id="KW-0812">Transmembrane</keyword>
<accession>A0A919B1K3</accession>
<feature type="transmembrane region" description="Helical" evidence="1">
    <location>
        <begin position="6"/>
        <end position="25"/>
    </location>
</feature>
<keyword evidence="1" id="KW-1133">Transmembrane helix</keyword>
<organism evidence="3 4">
    <name type="scientific">Streptomyces mashuensis</name>
    <dbReference type="NCBI Taxonomy" id="33904"/>
    <lineage>
        <taxon>Bacteria</taxon>
        <taxon>Bacillati</taxon>
        <taxon>Actinomycetota</taxon>
        <taxon>Actinomycetes</taxon>
        <taxon>Kitasatosporales</taxon>
        <taxon>Streptomycetaceae</taxon>
        <taxon>Streptomyces</taxon>
    </lineage>
</organism>
<reference evidence="3" key="2">
    <citation type="submission" date="2020-09" db="EMBL/GenBank/DDBJ databases">
        <authorList>
            <person name="Sun Q."/>
            <person name="Ohkuma M."/>
        </authorList>
    </citation>
    <scope>NUCLEOTIDE SEQUENCE</scope>
    <source>
        <strain evidence="3">JCM 4059</strain>
    </source>
</reference>
<feature type="transmembrane region" description="Helical" evidence="1">
    <location>
        <begin position="73"/>
        <end position="94"/>
    </location>
</feature>
<evidence type="ECO:0000259" key="2">
    <source>
        <dbReference type="Pfam" id="PF20182"/>
    </source>
</evidence>
<keyword evidence="1" id="KW-0472">Membrane</keyword>
<dbReference type="Pfam" id="PF20182">
    <property type="entry name" value="DUF6545"/>
    <property type="match status" value="1"/>
</dbReference>
<dbReference type="InterPro" id="IPR046675">
    <property type="entry name" value="DUF6545"/>
</dbReference>